<evidence type="ECO:0000313" key="2">
    <source>
        <dbReference type="EMBL" id="RCV91721.1"/>
    </source>
</evidence>
<name>A0A368U4G0_9GAMM</name>
<gene>
    <name evidence="2" type="ORF">DU505_01245</name>
</gene>
<keyword evidence="1" id="KW-0732">Signal</keyword>
<feature type="chain" id="PRO_5016768791" description="Outer membrane lipoprotein carrier protein LolA" evidence="1">
    <location>
        <begin position="25"/>
        <end position="186"/>
    </location>
</feature>
<protein>
    <recommendedName>
        <fullName evidence="4">Outer membrane lipoprotein carrier protein LolA</fullName>
    </recommendedName>
</protein>
<evidence type="ECO:0008006" key="4">
    <source>
        <dbReference type="Google" id="ProtNLM"/>
    </source>
</evidence>
<dbReference type="EMBL" id="QPII01000001">
    <property type="protein sequence ID" value="RCV91721.1"/>
    <property type="molecule type" value="Genomic_DNA"/>
</dbReference>
<evidence type="ECO:0000256" key="1">
    <source>
        <dbReference type="SAM" id="SignalP"/>
    </source>
</evidence>
<comment type="caution">
    <text evidence="2">The sequence shown here is derived from an EMBL/GenBank/DDBJ whole genome shotgun (WGS) entry which is preliminary data.</text>
</comment>
<dbReference type="Proteomes" id="UP000252405">
    <property type="component" value="Unassembled WGS sequence"/>
</dbReference>
<accession>A0A368U4G0</accession>
<dbReference type="RefSeq" id="WP_114477171.1">
    <property type="nucleotide sequence ID" value="NZ_QPII01000001.1"/>
</dbReference>
<reference evidence="2 3" key="1">
    <citation type="submission" date="2018-07" db="EMBL/GenBank/DDBJ databases">
        <title>Halomonas montanilacus sp. nov., isolated from Lake Pengyan on Tibetan Plateau.</title>
        <authorList>
            <person name="Lu H."/>
            <person name="Xing P."/>
            <person name="Wu Q."/>
        </authorList>
    </citation>
    <scope>NUCLEOTIDE SEQUENCE [LARGE SCALE GENOMIC DNA]</scope>
    <source>
        <strain evidence="2 3">PYC7W</strain>
    </source>
</reference>
<feature type="signal peptide" evidence="1">
    <location>
        <begin position="1"/>
        <end position="24"/>
    </location>
</feature>
<keyword evidence="3" id="KW-1185">Reference proteome</keyword>
<dbReference type="Pfam" id="PF19574">
    <property type="entry name" value="LolA_3"/>
    <property type="match status" value="1"/>
</dbReference>
<organism evidence="2 3">
    <name type="scientific">Billgrantia montanilacus</name>
    <dbReference type="NCBI Taxonomy" id="2282305"/>
    <lineage>
        <taxon>Bacteria</taxon>
        <taxon>Pseudomonadati</taxon>
        <taxon>Pseudomonadota</taxon>
        <taxon>Gammaproteobacteria</taxon>
        <taxon>Oceanospirillales</taxon>
        <taxon>Halomonadaceae</taxon>
        <taxon>Billgrantia</taxon>
    </lineage>
</organism>
<dbReference type="InterPro" id="IPR004564">
    <property type="entry name" value="OM_lipoprot_carrier_LolA-like"/>
</dbReference>
<proteinExistence type="predicted"/>
<dbReference type="AlphaFoldDB" id="A0A368U4G0"/>
<dbReference type="Gene3D" id="2.50.20.10">
    <property type="entry name" value="Lipoprotein localisation LolA/LolB/LppX"/>
    <property type="match status" value="1"/>
</dbReference>
<dbReference type="OrthoDB" id="6372173at2"/>
<sequence length="186" mass="20871">MTMRHSMKTACLGLLLSAGQPAWAAPDADALAERLSNHAPQCATFEQRRWLADLEASLKSRGYFRREADGLSWHTLSPIQESLHLSEESDELPMSFQLILPVFTSLLAGDWQTLERHFTIVLEDERDGWRADLTPVDALDEHLSQLKVHGGDHVEQLDITFRDGDRLELSLTPVDCDSLDQSSPPP</sequence>
<evidence type="ECO:0000313" key="3">
    <source>
        <dbReference type="Proteomes" id="UP000252405"/>
    </source>
</evidence>